<gene>
    <name evidence="11" type="ORF">FNF29_00875</name>
</gene>
<evidence type="ECO:0000256" key="4">
    <source>
        <dbReference type="ARBA" id="ARBA00022737"/>
    </source>
</evidence>
<feature type="compositionally biased region" description="Pro residues" evidence="9">
    <location>
        <begin position="8"/>
        <end position="22"/>
    </location>
</feature>
<keyword evidence="12" id="KW-1185">Reference proteome</keyword>
<feature type="repeat" description="Solcar" evidence="8">
    <location>
        <begin position="394"/>
        <end position="498"/>
    </location>
</feature>
<proteinExistence type="predicted"/>
<name>A0A5A8CWA9_CAFRO</name>
<dbReference type="PANTHER" id="PTHR24089">
    <property type="entry name" value="SOLUTE CARRIER FAMILY 25"/>
    <property type="match status" value="1"/>
</dbReference>
<evidence type="ECO:0000256" key="6">
    <source>
        <dbReference type="ARBA" id="ARBA00022989"/>
    </source>
</evidence>
<dbReference type="EMBL" id="VLTN01000003">
    <property type="protein sequence ID" value="KAA0156764.1"/>
    <property type="molecule type" value="Genomic_DNA"/>
</dbReference>
<dbReference type="GO" id="GO:0055085">
    <property type="term" value="P:transmembrane transport"/>
    <property type="evidence" value="ECO:0007669"/>
    <property type="project" value="InterPro"/>
</dbReference>
<dbReference type="Gene3D" id="1.50.40.10">
    <property type="entry name" value="Mitochondrial carrier domain"/>
    <property type="match status" value="2"/>
</dbReference>
<reference evidence="11 12" key="1">
    <citation type="submission" date="2019-07" db="EMBL/GenBank/DDBJ databases">
        <title>Genomes of Cafeteria roenbergensis.</title>
        <authorList>
            <person name="Fischer M.G."/>
            <person name="Hackl T."/>
            <person name="Roman M."/>
        </authorList>
    </citation>
    <scope>NUCLEOTIDE SEQUENCE [LARGE SCALE GENOMIC DNA]</scope>
    <source>
        <strain evidence="11 12">BVI</strain>
    </source>
</reference>
<dbReference type="InterPro" id="IPR018247">
    <property type="entry name" value="EF_Hand_1_Ca_BS"/>
</dbReference>
<protein>
    <recommendedName>
        <fullName evidence="10">EF-hand domain-containing protein</fullName>
    </recommendedName>
</protein>
<dbReference type="PROSITE" id="PS00018">
    <property type="entry name" value="EF_HAND_1"/>
    <property type="match status" value="1"/>
</dbReference>
<evidence type="ECO:0000256" key="2">
    <source>
        <dbReference type="ARBA" id="ARBA00022448"/>
    </source>
</evidence>
<dbReference type="PRINTS" id="PR00926">
    <property type="entry name" value="MITOCARRIER"/>
</dbReference>
<accession>A0A5A8CWA9</accession>
<feature type="repeat" description="Solcar" evidence="8">
    <location>
        <begin position="554"/>
        <end position="638"/>
    </location>
</feature>
<dbReference type="PROSITE" id="PS50222">
    <property type="entry name" value="EF_HAND_2"/>
    <property type="match status" value="2"/>
</dbReference>
<dbReference type="GO" id="GO:0005509">
    <property type="term" value="F:calcium ion binding"/>
    <property type="evidence" value="ECO:0007669"/>
    <property type="project" value="InterPro"/>
</dbReference>
<dbReference type="InterPro" id="IPR002067">
    <property type="entry name" value="MCP"/>
</dbReference>
<dbReference type="GO" id="GO:0005743">
    <property type="term" value="C:mitochondrial inner membrane"/>
    <property type="evidence" value="ECO:0007669"/>
    <property type="project" value="UniProtKB-SubCell"/>
</dbReference>
<dbReference type="SMART" id="SM00054">
    <property type="entry name" value="EFh"/>
    <property type="match status" value="2"/>
</dbReference>
<dbReference type="InterPro" id="IPR018108">
    <property type="entry name" value="MCP_transmembrane"/>
</dbReference>
<evidence type="ECO:0000256" key="1">
    <source>
        <dbReference type="ARBA" id="ARBA00004448"/>
    </source>
</evidence>
<dbReference type="Pfam" id="PF13499">
    <property type="entry name" value="EF-hand_7"/>
    <property type="match status" value="1"/>
</dbReference>
<dbReference type="InterPro" id="IPR023395">
    <property type="entry name" value="MCP_dom_sf"/>
</dbReference>
<evidence type="ECO:0000256" key="7">
    <source>
        <dbReference type="ARBA" id="ARBA00023136"/>
    </source>
</evidence>
<dbReference type="Gene3D" id="1.10.238.10">
    <property type="entry name" value="EF-hand"/>
    <property type="match status" value="1"/>
</dbReference>
<feature type="region of interest" description="Disordered" evidence="9">
    <location>
        <begin position="1"/>
        <end position="30"/>
    </location>
</feature>
<evidence type="ECO:0000259" key="10">
    <source>
        <dbReference type="PROSITE" id="PS50222"/>
    </source>
</evidence>
<sequence>MPSSPDKNAPPAPKEATGPPPTESREVRLRRKYPRLARLFDEIDRKKNGKLELQEVRAFLSRQPSSQSAELGSADAENIPDDAVEQAVDHLDRDGDGMISFPELVGQFKHLEQNDAANLGASVREAWLRGARLSSAFSDDTVMQVTSPRLWEAFAAGATGGLASRTATAPIDRVRILQQTWSLWPTSKGGAVQGPGLLSTARGVLRREGWTGFWRGNGTNMAKVVPQAAIVCTVYTQLLDTFGVADLHDRPYLRFAAGATSGIVAATVTFPLDVIRTRLAAQLASTPVSARSRAEAVDAGLAGRLRSAIGTRSPLAQAHLCSSGLLPRSAALGSRQSATPGVALAASSSGGPARPSPFGTRGTLPRTRLRDGGPATPHHAAPAAAPSPAKGGWRRGFVASAASAAAPRPTQQPKAGAPRVPWHERPTALRATLDAVATRTVSASDSATRQYRGFADAFGSILRNEGPSGFFKGIYATIVSLALFVGVQQAGYDLILPHVGHAVDEAAWATTAAVAAGVRRVRQVARLPGGMPAGNVTGGDAPTAGARRKFGSRPTFWHSVIAGGIIGMSAQTIIHPLDTLRRRIQVTRSEWVLPTEAFRRVMASEGVSGLYRGLLAANLKVAPAVAITLASRDAVLGRLEWR</sequence>
<evidence type="ECO:0000256" key="9">
    <source>
        <dbReference type="SAM" id="MobiDB-lite"/>
    </source>
</evidence>
<keyword evidence="7 8" id="KW-0472">Membrane</keyword>
<dbReference type="InterPro" id="IPR002048">
    <property type="entry name" value="EF_hand_dom"/>
</dbReference>
<feature type="domain" description="EF-hand" evidence="10">
    <location>
        <begin position="79"/>
        <end position="114"/>
    </location>
</feature>
<dbReference type="CDD" id="cd00051">
    <property type="entry name" value="EFh"/>
    <property type="match status" value="1"/>
</dbReference>
<evidence type="ECO:0000313" key="11">
    <source>
        <dbReference type="EMBL" id="KAA0156764.1"/>
    </source>
</evidence>
<dbReference type="Proteomes" id="UP000323011">
    <property type="component" value="Unassembled WGS sequence"/>
</dbReference>
<evidence type="ECO:0000313" key="12">
    <source>
        <dbReference type="Proteomes" id="UP000323011"/>
    </source>
</evidence>
<keyword evidence="3 8" id="KW-0812">Transmembrane</keyword>
<comment type="caution">
    <text evidence="11">The sequence shown here is derived from an EMBL/GenBank/DDBJ whole genome shotgun (WGS) entry which is preliminary data.</text>
</comment>
<keyword evidence="6" id="KW-1133">Transmembrane helix</keyword>
<feature type="repeat" description="Solcar" evidence="8">
    <location>
        <begin position="148"/>
        <end position="241"/>
    </location>
</feature>
<feature type="compositionally biased region" description="Low complexity" evidence="9">
    <location>
        <begin position="341"/>
        <end position="389"/>
    </location>
</feature>
<feature type="region of interest" description="Disordered" evidence="9">
    <location>
        <begin position="341"/>
        <end position="422"/>
    </location>
</feature>
<dbReference type="PROSITE" id="PS50920">
    <property type="entry name" value="SOLCAR"/>
    <property type="match status" value="3"/>
</dbReference>
<dbReference type="AlphaFoldDB" id="A0A5A8CWA9"/>
<evidence type="ECO:0000256" key="5">
    <source>
        <dbReference type="ARBA" id="ARBA00022837"/>
    </source>
</evidence>
<feature type="domain" description="EF-hand" evidence="10">
    <location>
        <begin position="31"/>
        <end position="66"/>
    </location>
</feature>
<organism evidence="11 12">
    <name type="scientific">Cafeteria roenbergensis</name>
    <name type="common">Marine flagellate</name>
    <dbReference type="NCBI Taxonomy" id="33653"/>
    <lineage>
        <taxon>Eukaryota</taxon>
        <taxon>Sar</taxon>
        <taxon>Stramenopiles</taxon>
        <taxon>Bigyra</taxon>
        <taxon>Opalozoa</taxon>
        <taxon>Bicosoecida</taxon>
        <taxon>Cafeteriaceae</taxon>
        <taxon>Cafeteria</taxon>
    </lineage>
</organism>
<keyword evidence="2" id="KW-0813">Transport</keyword>
<dbReference type="InterPro" id="IPR011992">
    <property type="entry name" value="EF-hand-dom_pair"/>
</dbReference>
<dbReference type="SUPFAM" id="SSF47473">
    <property type="entry name" value="EF-hand"/>
    <property type="match status" value="1"/>
</dbReference>
<dbReference type="SUPFAM" id="SSF103506">
    <property type="entry name" value="Mitochondrial carrier"/>
    <property type="match status" value="2"/>
</dbReference>
<dbReference type="Pfam" id="PF00153">
    <property type="entry name" value="Mito_carr"/>
    <property type="match status" value="4"/>
</dbReference>
<evidence type="ECO:0000256" key="3">
    <source>
        <dbReference type="ARBA" id="ARBA00022692"/>
    </source>
</evidence>
<evidence type="ECO:0000256" key="8">
    <source>
        <dbReference type="PROSITE-ProRule" id="PRU00282"/>
    </source>
</evidence>
<keyword evidence="5" id="KW-0106">Calcium</keyword>
<comment type="subcellular location">
    <subcellularLocation>
        <location evidence="1">Mitochondrion inner membrane</location>
        <topology evidence="1">Multi-pass membrane protein</topology>
    </subcellularLocation>
</comment>
<keyword evidence="4" id="KW-0677">Repeat</keyword>